<keyword evidence="2" id="KW-1185">Reference proteome</keyword>
<proteinExistence type="predicted"/>
<dbReference type="EMBL" id="QPIZ01000013">
    <property type="protein sequence ID" value="RCW33281.1"/>
    <property type="molecule type" value="Genomic_DNA"/>
</dbReference>
<evidence type="ECO:0000313" key="2">
    <source>
        <dbReference type="Proteomes" id="UP000252733"/>
    </source>
</evidence>
<name>A0A2T0XCJ9_9BACT</name>
<reference evidence="1 2" key="1">
    <citation type="submission" date="2018-07" db="EMBL/GenBank/DDBJ databases">
        <title>Freshwater and sediment microbial communities from various areas in North America, analyzing microbe dynamics in response to fracking.</title>
        <authorList>
            <person name="Lamendella R."/>
        </authorList>
    </citation>
    <scope>NUCLEOTIDE SEQUENCE [LARGE SCALE GENOMIC DNA]</scope>
    <source>
        <strain evidence="1 2">160A</strain>
    </source>
</reference>
<gene>
    <name evidence="1" type="ORF">DFO77_11346</name>
</gene>
<dbReference type="RefSeq" id="WP_106153935.1">
    <property type="nucleotide sequence ID" value="NZ_PVTS01000014.1"/>
</dbReference>
<sequence length="75" mass="8815">MSNYLRKPTVLNKMDLKIIHESKIDEVNKAGQLVFQKQIGNIRFLKTSTTRIDFFHYSRKLLSEFETGISKKENP</sequence>
<dbReference type="AlphaFoldDB" id="A0A2T0XCJ9"/>
<dbReference type="Proteomes" id="UP000252733">
    <property type="component" value="Unassembled WGS sequence"/>
</dbReference>
<protein>
    <submittedName>
        <fullName evidence="1">Uncharacterized protein</fullName>
    </submittedName>
</protein>
<organism evidence="1 2">
    <name type="scientific">Marinilabilia salmonicolor</name>
    <dbReference type="NCBI Taxonomy" id="989"/>
    <lineage>
        <taxon>Bacteria</taxon>
        <taxon>Pseudomonadati</taxon>
        <taxon>Bacteroidota</taxon>
        <taxon>Bacteroidia</taxon>
        <taxon>Marinilabiliales</taxon>
        <taxon>Marinilabiliaceae</taxon>
        <taxon>Marinilabilia</taxon>
    </lineage>
</organism>
<evidence type="ECO:0000313" key="1">
    <source>
        <dbReference type="EMBL" id="RCW33281.1"/>
    </source>
</evidence>
<accession>A0A2T0XCJ9</accession>
<comment type="caution">
    <text evidence="1">The sequence shown here is derived from an EMBL/GenBank/DDBJ whole genome shotgun (WGS) entry which is preliminary data.</text>
</comment>